<comment type="caution">
    <text evidence="1">The sequence shown here is derived from an EMBL/GenBank/DDBJ whole genome shotgun (WGS) entry which is preliminary data.</text>
</comment>
<accession>A0ABT5CJ95</accession>
<dbReference type="InterPro" id="IPR006311">
    <property type="entry name" value="TAT_signal"/>
</dbReference>
<gene>
    <name evidence="1" type="ORF">POL72_49680</name>
</gene>
<dbReference type="InterPro" id="IPR011447">
    <property type="entry name" value="DUF1552"/>
</dbReference>
<evidence type="ECO:0000313" key="2">
    <source>
        <dbReference type="Proteomes" id="UP001217485"/>
    </source>
</evidence>
<dbReference type="EMBL" id="JAQNDK010000007">
    <property type="protein sequence ID" value="MDC0685874.1"/>
    <property type="molecule type" value="Genomic_DNA"/>
</dbReference>
<protein>
    <submittedName>
        <fullName evidence="1">DUF1552 domain-containing protein</fullName>
    </submittedName>
</protein>
<dbReference type="PROSITE" id="PS51318">
    <property type="entry name" value="TAT"/>
    <property type="match status" value="1"/>
</dbReference>
<dbReference type="Pfam" id="PF07586">
    <property type="entry name" value="HXXSHH"/>
    <property type="match status" value="1"/>
</dbReference>
<evidence type="ECO:0000313" key="1">
    <source>
        <dbReference type="EMBL" id="MDC0685874.1"/>
    </source>
</evidence>
<sequence length="531" mass="56986">MMKNLNRRVFLRGLGGAVVAAPFLGSVAERDAEAQSAGGGAPKRLIVLFTHYGCLTNRWFPKKSHGELTAADYEATTLKHLAPFAKKLLMPRGIRAMNEWSFGRTHGQNNDPHGQVMGSYFTCYPVTPESDKFNAKSTGRSLDHIAAEQVNPNGAAPLVMQIGGVRQDSFSNFSYDQPKQIFPGIGSPTTIYNNLTGLFGQGPVSQDTYKVARGKSVIDVVREDLESFERVRMSKADKQRLSDWKDLLHQTTNTVRAQCSAAQAEALGLTAQSVQAASQGGGLGVDLSKSTNVMMDLAVLSAICDQNRVIFMKFPGGVTFKWGGINHSKDSHGISHRVGDANMGGDCVPGVIEMIHEIDDWYAKKFAYLVGRLDSIDEGDRKLLDNTATVWFQEDSDGNSHNLNNLPILQAGDCGGYFKVGQAVNVEGGKADLAVGSSEAACGPGQTKLDFAAIDGTGTPPDVATQPINKYFCNLLNAIGVKAGADGFPAIGGSAEVTCFGKHDDTKLFVSENNPVSIKDPGEFKMLRANG</sequence>
<organism evidence="1 2">
    <name type="scientific">Sorangium atrum</name>
    <dbReference type="NCBI Taxonomy" id="2995308"/>
    <lineage>
        <taxon>Bacteria</taxon>
        <taxon>Pseudomonadati</taxon>
        <taxon>Myxococcota</taxon>
        <taxon>Polyangia</taxon>
        <taxon>Polyangiales</taxon>
        <taxon>Polyangiaceae</taxon>
        <taxon>Sorangium</taxon>
    </lineage>
</organism>
<dbReference type="RefSeq" id="WP_272104412.1">
    <property type="nucleotide sequence ID" value="NZ_JAQNDK010000007.1"/>
</dbReference>
<proteinExistence type="predicted"/>
<name>A0ABT5CJ95_9BACT</name>
<reference evidence="1 2" key="1">
    <citation type="submission" date="2023-01" db="EMBL/GenBank/DDBJ databases">
        <title>Minimal conservation of predation-associated metabolite biosynthetic gene clusters underscores biosynthetic potential of Myxococcota including descriptions for ten novel species: Archangium lansinium sp. nov., Myxococcus landrumus sp. nov., Nannocystis bai.</title>
        <authorList>
            <person name="Ahearne A."/>
            <person name="Stevens C."/>
            <person name="Dowd S."/>
        </authorList>
    </citation>
    <scope>NUCLEOTIDE SEQUENCE [LARGE SCALE GENOMIC DNA]</scope>
    <source>
        <strain evidence="1 2">WIWO2</strain>
    </source>
</reference>
<dbReference type="Proteomes" id="UP001217485">
    <property type="component" value="Unassembled WGS sequence"/>
</dbReference>
<keyword evidence="2" id="KW-1185">Reference proteome</keyword>